<dbReference type="Gene3D" id="3.40.50.1220">
    <property type="entry name" value="TPP-binding domain"/>
    <property type="match status" value="1"/>
</dbReference>
<dbReference type="InterPro" id="IPR014729">
    <property type="entry name" value="Rossmann-like_a/b/a_fold"/>
</dbReference>
<dbReference type="PANTHER" id="PTHR43153:SF1">
    <property type="entry name" value="ELECTRON TRANSFER FLAVOPROTEIN SUBUNIT ALPHA, MITOCHONDRIAL"/>
    <property type="match status" value="1"/>
</dbReference>
<accession>A0A6C0GCS7</accession>
<dbReference type="PIRSF" id="PIRSF000089">
    <property type="entry name" value="Electra_flavoP_a"/>
    <property type="match status" value="1"/>
</dbReference>
<dbReference type="Proteomes" id="UP000480178">
    <property type="component" value="Chromosome"/>
</dbReference>
<dbReference type="RefSeq" id="WP_162441714.1">
    <property type="nucleotide sequence ID" value="NZ_CP048222.1"/>
</dbReference>
<keyword evidence="4 6" id="KW-0274">FAD</keyword>
<dbReference type="InterPro" id="IPR014731">
    <property type="entry name" value="ETF_asu_C"/>
</dbReference>
<protein>
    <submittedName>
        <fullName evidence="8">Electron transfer flavoprotein subunit alpha/FixB family protein</fullName>
    </submittedName>
</protein>
<evidence type="ECO:0000256" key="4">
    <source>
        <dbReference type="ARBA" id="ARBA00022827"/>
    </source>
</evidence>
<dbReference type="SUPFAM" id="SSF52402">
    <property type="entry name" value="Adenine nucleotide alpha hydrolases-like"/>
    <property type="match status" value="1"/>
</dbReference>
<dbReference type="GO" id="GO:0009055">
    <property type="term" value="F:electron transfer activity"/>
    <property type="evidence" value="ECO:0007669"/>
    <property type="project" value="InterPro"/>
</dbReference>
<dbReference type="KEGG" id="rhoz:GXP67_02600"/>
<feature type="binding site" evidence="6">
    <location>
        <position position="287"/>
    </location>
    <ligand>
        <name>FAD</name>
        <dbReference type="ChEBI" id="CHEBI:57692"/>
    </ligand>
</feature>
<reference evidence="8 9" key="1">
    <citation type="submission" date="2020-01" db="EMBL/GenBank/DDBJ databases">
        <authorList>
            <person name="Kim M.K."/>
        </authorList>
    </citation>
    <scope>NUCLEOTIDE SEQUENCE [LARGE SCALE GENOMIC DNA]</scope>
    <source>
        <strain evidence="8 9">172606-1</strain>
    </source>
</reference>
<evidence type="ECO:0000256" key="2">
    <source>
        <dbReference type="ARBA" id="ARBA00022448"/>
    </source>
</evidence>
<dbReference type="Pfam" id="PF01012">
    <property type="entry name" value="ETF"/>
    <property type="match status" value="1"/>
</dbReference>
<dbReference type="GO" id="GO:0033539">
    <property type="term" value="P:fatty acid beta-oxidation using acyl-CoA dehydrogenase"/>
    <property type="evidence" value="ECO:0007669"/>
    <property type="project" value="TreeGrafter"/>
</dbReference>
<dbReference type="GO" id="GO:0050660">
    <property type="term" value="F:flavin adenine dinucleotide binding"/>
    <property type="evidence" value="ECO:0007669"/>
    <property type="project" value="InterPro"/>
</dbReference>
<comment type="similarity">
    <text evidence="1">Belongs to the ETF alpha-subunit/FixB family.</text>
</comment>
<dbReference type="EMBL" id="CP048222">
    <property type="protein sequence ID" value="QHT65632.1"/>
    <property type="molecule type" value="Genomic_DNA"/>
</dbReference>
<comment type="cofactor">
    <cofactor evidence="6">
        <name>FAD</name>
        <dbReference type="ChEBI" id="CHEBI:57692"/>
    </cofactor>
    <text evidence="6">Binds 1 FAD per dimer.</text>
</comment>
<dbReference type="InterPro" id="IPR018206">
    <property type="entry name" value="ETF_asu_C_CS"/>
</dbReference>
<keyword evidence="2" id="KW-0813">Transport</keyword>
<feature type="binding site" evidence="6">
    <location>
        <begin position="266"/>
        <end position="273"/>
    </location>
    <ligand>
        <name>FAD</name>
        <dbReference type="ChEBI" id="CHEBI:57692"/>
    </ligand>
</feature>
<name>A0A6C0GCS7_9BACT</name>
<dbReference type="PROSITE" id="PS00696">
    <property type="entry name" value="ETF_ALPHA"/>
    <property type="match status" value="1"/>
</dbReference>
<proteinExistence type="inferred from homology"/>
<dbReference type="PANTHER" id="PTHR43153">
    <property type="entry name" value="ELECTRON TRANSFER FLAVOPROTEIN ALPHA"/>
    <property type="match status" value="1"/>
</dbReference>
<keyword evidence="3" id="KW-0285">Flavoprotein</keyword>
<evidence type="ECO:0000313" key="8">
    <source>
        <dbReference type="EMBL" id="QHT65632.1"/>
    </source>
</evidence>
<evidence type="ECO:0000256" key="5">
    <source>
        <dbReference type="ARBA" id="ARBA00022982"/>
    </source>
</evidence>
<dbReference type="InterPro" id="IPR001308">
    <property type="entry name" value="ETF_a/FixB"/>
</dbReference>
<dbReference type="InterPro" id="IPR029035">
    <property type="entry name" value="DHS-like_NAD/FAD-binding_dom"/>
</dbReference>
<gene>
    <name evidence="8" type="ORF">GXP67_02600</name>
</gene>
<keyword evidence="9" id="KW-1185">Reference proteome</keyword>
<keyword evidence="5" id="KW-0249">Electron transport</keyword>
<dbReference type="SMART" id="SM00893">
    <property type="entry name" value="ETF"/>
    <property type="match status" value="1"/>
</dbReference>
<sequence length="320" mass="33568">MSILAFVEIAEGAVKKSSIEAVGYAAQIAKQKNTSTTAIVLGEISAAELENLGSVGADKVLHTADSRLNDGIIQAYTSVLAQAVEKEKAEVLVLAKSSLGDAVAARLAARLKASLASNVVDLPDFSNGFVVKRSIYTGKAFAYTELKGDKKIIAIKKNAFNPTETDKKASIENFSPVLNDSDFNVTIKETVKASGDILLPEADIVVSGGRGLKGPENWGIIEDLAKALGAATACSKPVSDLDWRPHHEHVGQTGIKISPNLYIAVGISGAIQHLAGVNSSRVIVAINKDADAPFFKAADYGIVGDAFDIVPRLTKAVKGS</sequence>
<dbReference type="Gene3D" id="3.40.50.620">
    <property type="entry name" value="HUPs"/>
    <property type="match status" value="1"/>
</dbReference>
<feature type="binding site" evidence="6">
    <location>
        <position position="210"/>
    </location>
    <ligand>
        <name>FAD</name>
        <dbReference type="ChEBI" id="CHEBI:57692"/>
    </ligand>
</feature>
<evidence type="ECO:0000256" key="6">
    <source>
        <dbReference type="PIRSR" id="PIRSR000089-1"/>
    </source>
</evidence>
<dbReference type="SUPFAM" id="SSF52467">
    <property type="entry name" value="DHS-like NAD/FAD-binding domain"/>
    <property type="match status" value="1"/>
</dbReference>
<evidence type="ECO:0000256" key="3">
    <source>
        <dbReference type="ARBA" id="ARBA00022630"/>
    </source>
</evidence>
<dbReference type="AlphaFoldDB" id="A0A6C0GCS7"/>
<evidence type="ECO:0000313" key="9">
    <source>
        <dbReference type="Proteomes" id="UP000480178"/>
    </source>
</evidence>
<dbReference type="InterPro" id="IPR014730">
    <property type="entry name" value="ETF_a/b_N"/>
</dbReference>
<organism evidence="8 9">
    <name type="scientific">Rhodocytophaga rosea</name>
    <dbReference type="NCBI Taxonomy" id="2704465"/>
    <lineage>
        <taxon>Bacteria</taxon>
        <taxon>Pseudomonadati</taxon>
        <taxon>Bacteroidota</taxon>
        <taxon>Cytophagia</taxon>
        <taxon>Cytophagales</taxon>
        <taxon>Rhodocytophagaceae</taxon>
        <taxon>Rhodocytophaga</taxon>
    </lineage>
</organism>
<evidence type="ECO:0000256" key="1">
    <source>
        <dbReference type="ARBA" id="ARBA00005817"/>
    </source>
</evidence>
<evidence type="ECO:0000259" key="7">
    <source>
        <dbReference type="SMART" id="SM00893"/>
    </source>
</evidence>
<dbReference type="Pfam" id="PF00766">
    <property type="entry name" value="ETF_alpha"/>
    <property type="match status" value="1"/>
</dbReference>
<feature type="domain" description="Electron transfer flavoprotein alpha/beta-subunit N-terminal" evidence="7">
    <location>
        <begin position="3"/>
        <end position="187"/>
    </location>
</feature>